<dbReference type="InterPro" id="IPR029480">
    <property type="entry name" value="Transpos_assoc"/>
</dbReference>
<name>A0A835LCR9_9MAGN</name>
<comment type="caution">
    <text evidence="3">The sequence shown here is derived from an EMBL/GenBank/DDBJ whole genome shotgun (WGS) entry which is preliminary data.</text>
</comment>
<evidence type="ECO:0000313" key="4">
    <source>
        <dbReference type="Proteomes" id="UP000631114"/>
    </source>
</evidence>
<evidence type="ECO:0000256" key="1">
    <source>
        <dbReference type="SAM" id="MobiDB-lite"/>
    </source>
</evidence>
<evidence type="ECO:0000259" key="2">
    <source>
        <dbReference type="Pfam" id="PF13963"/>
    </source>
</evidence>
<feature type="region of interest" description="Disordered" evidence="1">
    <location>
        <begin position="570"/>
        <end position="589"/>
    </location>
</feature>
<dbReference type="InterPro" id="IPR004252">
    <property type="entry name" value="Probable_transposase_24"/>
</dbReference>
<dbReference type="Proteomes" id="UP000631114">
    <property type="component" value="Unassembled WGS sequence"/>
</dbReference>
<feature type="domain" description="Transposase-associated" evidence="2">
    <location>
        <begin position="82"/>
        <end position="154"/>
    </location>
</feature>
<feature type="compositionally biased region" description="Polar residues" evidence="1">
    <location>
        <begin position="570"/>
        <end position="579"/>
    </location>
</feature>
<dbReference type="PANTHER" id="PTHR33018">
    <property type="entry name" value="OS10G0338966 PROTEIN-RELATED"/>
    <property type="match status" value="1"/>
</dbReference>
<dbReference type="AlphaFoldDB" id="A0A835LCR9"/>
<dbReference type="OrthoDB" id="692019at2759"/>
<organism evidence="3 4">
    <name type="scientific">Coptis chinensis</name>
    <dbReference type="NCBI Taxonomy" id="261450"/>
    <lineage>
        <taxon>Eukaryota</taxon>
        <taxon>Viridiplantae</taxon>
        <taxon>Streptophyta</taxon>
        <taxon>Embryophyta</taxon>
        <taxon>Tracheophyta</taxon>
        <taxon>Spermatophyta</taxon>
        <taxon>Magnoliopsida</taxon>
        <taxon>Ranunculales</taxon>
        <taxon>Ranunculaceae</taxon>
        <taxon>Coptidoideae</taxon>
        <taxon>Coptis</taxon>
    </lineage>
</organism>
<evidence type="ECO:0000313" key="3">
    <source>
        <dbReference type="EMBL" id="KAF9590708.1"/>
    </source>
</evidence>
<keyword evidence="4" id="KW-1185">Reference proteome</keyword>
<feature type="compositionally biased region" description="Low complexity" evidence="1">
    <location>
        <begin position="580"/>
        <end position="589"/>
    </location>
</feature>
<sequence length="686" mass="77218">SGLVDVRLHGVLMESNGEALMSVAKVLVLMEIDVSLKKDEYDGLKKKLDEVVAEKVRLASRFDELIDQLGMERTRMSTLLDKSWMSKLRGSDEYIKGVELLIRFTNYKSEPESLFSCPCLKCTNGHGKIPLGMVHYHLLHHGIDTSYTVWFVHGKRDAKKLETFLMSNSVEEEIDIDHFYEEGDIDAYQEGVDLFNDAFGRVGENADAFVEDIRRNEIEDWSNLEFNAHQDCQNRKVEDRTTSCKVDPDTNLVIVNMEKFKGRNREEDEPFILASQAYQVFYSKNPLRPGWFNVFLAPKSMTKDVNALEVHVQLHSTINENERKLALKSGDLVSTHAPITFRDWRKAKEVVGNDLWDLIKEVQGKVEKKYLDTCDTNEMRLNNIPDGIRREDWADFVAYEATAKAMNIRETNAKNRQALDVYHTSGRHGSTKVAHMMNIKRKAAGAKPVTRVDVWIETHTCKDGSTSKIVAPIMGQVKQLNSAQTEEDSQDILQDPLTKVLGLDKGGRTRGVRSTISQTQVLASIPAQEKLAELEKERNAKNQTINVLKSDVEYLKSTVPDIKDWCTRNQHGSSCSQHEASSTSSVATTPAPNDCSFSNNVLYKLLDSQRKVAAHVQVIVQDVPLAVHGIPVGDDEVKVCIRKVFLPGSPLTSPNSFARTIGEVGVGGYAIWLKHRVASKPMNDKI</sequence>
<dbReference type="EMBL" id="JADFTS010000009">
    <property type="protein sequence ID" value="KAF9590708.1"/>
    <property type="molecule type" value="Genomic_DNA"/>
</dbReference>
<gene>
    <name evidence="3" type="ORF">IFM89_036832</name>
</gene>
<accession>A0A835LCR9</accession>
<proteinExistence type="predicted"/>
<reference evidence="3 4" key="1">
    <citation type="submission" date="2020-10" db="EMBL/GenBank/DDBJ databases">
        <title>The Coptis chinensis genome and diversification of protoberbering-type alkaloids.</title>
        <authorList>
            <person name="Wang B."/>
            <person name="Shu S."/>
            <person name="Song C."/>
            <person name="Liu Y."/>
        </authorList>
    </citation>
    <scope>NUCLEOTIDE SEQUENCE [LARGE SCALE GENOMIC DNA]</scope>
    <source>
        <strain evidence="3">HL-2020</strain>
        <tissue evidence="3">Leaf</tissue>
    </source>
</reference>
<protein>
    <recommendedName>
        <fullName evidence="2">Transposase-associated domain-containing protein</fullName>
    </recommendedName>
</protein>
<feature type="non-terminal residue" evidence="3">
    <location>
        <position position="1"/>
    </location>
</feature>
<dbReference type="Pfam" id="PF03004">
    <property type="entry name" value="Transposase_24"/>
    <property type="match status" value="1"/>
</dbReference>
<dbReference type="Pfam" id="PF13963">
    <property type="entry name" value="Transpos_assoc"/>
    <property type="match status" value="1"/>
</dbReference>
<dbReference type="PANTHER" id="PTHR33018:SF34">
    <property type="entry name" value="OS02G0472350 PROTEIN"/>
    <property type="match status" value="1"/>
</dbReference>